<dbReference type="AlphaFoldDB" id="A0A6I4IE79"/>
<evidence type="ECO:0000313" key="11">
    <source>
        <dbReference type="Proteomes" id="UP000434850"/>
    </source>
</evidence>
<feature type="binding site" evidence="7">
    <location>
        <position position="226"/>
    </location>
    <ligand>
        <name>substrate</name>
    </ligand>
</feature>
<evidence type="ECO:0000256" key="4">
    <source>
        <dbReference type="ARBA" id="ARBA00023277"/>
    </source>
</evidence>
<dbReference type="Pfam" id="PF01979">
    <property type="entry name" value="Amidohydro_1"/>
    <property type="match status" value="1"/>
</dbReference>
<gene>
    <name evidence="10" type="primary">nagA</name>
    <name evidence="10" type="ORF">GO816_13260</name>
</gene>
<keyword evidence="3 5" id="KW-0378">Hydrolase</keyword>
<evidence type="ECO:0000256" key="1">
    <source>
        <dbReference type="ARBA" id="ARBA00010716"/>
    </source>
</evidence>
<dbReference type="RefSeq" id="WP_157542419.1">
    <property type="nucleotide sequence ID" value="NZ_WQLA01000005.1"/>
</dbReference>
<dbReference type="InterPro" id="IPR006680">
    <property type="entry name" value="Amidohydro-rel"/>
</dbReference>
<dbReference type="Gene3D" id="3.20.20.140">
    <property type="entry name" value="Metal-dependent hydrolases"/>
    <property type="match status" value="1"/>
</dbReference>
<feature type="binding site" evidence="8">
    <location>
        <position position="215"/>
    </location>
    <ligand>
        <name>Zn(2+)</name>
        <dbReference type="ChEBI" id="CHEBI:29105"/>
    </ligand>
</feature>
<dbReference type="InterPro" id="IPR003764">
    <property type="entry name" value="GlcNAc_6-P_deAcase"/>
</dbReference>
<dbReference type="OrthoDB" id="9776488at2"/>
<reference evidence="10 11" key="1">
    <citation type="submission" date="2019-12" db="EMBL/GenBank/DDBJ databases">
        <title>Mucilaginibacter sp. HME9299 genome sequencing and assembly.</title>
        <authorList>
            <person name="Kang H."/>
            <person name="Kim H."/>
            <person name="Joh K."/>
        </authorList>
    </citation>
    <scope>NUCLEOTIDE SEQUENCE [LARGE SCALE GENOMIC DNA]</scope>
    <source>
        <strain evidence="10 11">HME9299</strain>
    </source>
</reference>
<dbReference type="NCBIfam" id="TIGR00221">
    <property type="entry name" value="nagA"/>
    <property type="match status" value="1"/>
</dbReference>
<feature type="domain" description="Amidohydrolase-related" evidence="9">
    <location>
        <begin position="51"/>
        <end position="367"/>
    </location>
</feature>
<dbReference type="GO" id="GO:0008448">
    <property type="term" value="F:N-acetylglucosamine-6-phosphate deacetylase activity"/>
    <property type="evidence" value="ECO:0007669"/>
    <property type="project" value="UniProtKB-EC"/>
</dbReference>
<dbReference type="GO" id="GO:0046872">
    <property type="term" value="F:metal ion binding"/>
    <property type="evidence" value="ECO:0007669"/>
    <property type="project" value="UniProtKB-KW"/>
</dbReference>
<evidence type="ECO:0000256" key="8">
    <source>
        <dbReference type="PIRSR" id="PIRSR038994-3"/>
    </source>
</evidence>
<feature type="binding site" evidence="7">
    <location>
        <begin position="297"/>
        <end position="299"/>
    </location>
    <ligand>
        <name>substrate</name>
    </ligand>
</feature>
<keyword evidence="2 8" id="KW-0479">Metal-binding</keyword>
<evidence type="ECO:0000256" key="5">
    <source>
        <dbReference type="PIRNR" id="PIRNR038994"/>
    </source>
</evidence>
<evidence type="ECO:0000259" key="9">
    <source>
        <dbReference type="Pfam" id="PF01979"/>
    </source>
</evidence>
<evidence type="ECO:0000256" key="7">
    <source>
        <dbReference type="PIRSR" id="PIRSR038994-2"/>
    </source>
</evidence>
<comment type="cofactor">
    <cofactor evidence="8">
        <name>a divalent metal cation</name>
        <dbReference type="ChEBI" id="CHEBI:60240"/>
    </cofactor>
    <text evidence="8">Binds 1 divalent metal cation per subunit.</text>
</comment>
<feature type="binding site" evidence="8">
    <location>
        <position position="129"/>
    </location>
    <ligand>
        <name>Zn(2+)</name>
        <dbReference type="ChEBI" id="CHEBI:29105"/>
    </ligand>
</feature>
<dbReference type="PIRSF" id="PIRSF038994">
    <property type="entry name" value="NagA"/>
    <property type="match status" value="1"/>
</dbReference>
<dbReference type="InterPro" id="IPR032466">
    <property type="entry name" value="Metal_Hydrolase"/>
</dbReference>
<dbReference type="SUPFAM" id="SSF51556">
    <property type="entry name" value="Metallo-dependent hydrolases"/>
    <property type="match status" value="1"/>
</dbReference>
<dbReference type="PANTHER" id="PTHR11113">
    <property type="entry name" value="N-ACETYLGLUCOSAMINE-6-PHOSPHATE DEACETYLASE"/>
    <property type="match status" value="1"/>
</dbReference>
<evidence type="ECO:0000313" key="10">
    <source>
        <dbReference type="EMBL" id="MVN92098.1"/>
    </source>
</evidence>
<feature type="binding site" evidence="7">
    <location>
        <begin position="218"/>
        <end position="219"/>
    </location>
    <ligand>
        <name>substrate</name>
    </ligand>
</feature>
<evidence type="ECO:0000256" key="2">
    <source>
        <dbReference type="ARBA" id="ARBA00022723"/>
    </source>
</evidence>
<comment type="similarity">
    <text evidence="1 5">Belongs to the metallo-dependent hydrolases superfamily. NagA family.</text>
</comment>
<comment type="caution">
    <text evidence="10">The sequence shown here is derived from an EMBL/GenBank/DDBJ whole genome shotgun (WGS) entry which is preliminary data.</text>
</comment>
<dbReference type="SUPFAM" id="SSF51338">
    <property type="entry name" value="Composite domain of metallo-dependent hydrolases"/>
    <property type="match status" value="1"/>
</dbReference>
<evidence type="ECO:0000256" key="6">
    <source>
        <dbReference type="PIRSR" id="PIRSR038994-1"/>
    </source>
</evidence>
<sequence length="377" mass="40942">MLTALYNTQIVSAGAVCRGKAVIISGGHIIEIVAESDIPAGAQKIDLKGAFVAPGFIDLQIYGAGKSLFGSLPSVAALQDMENALLNEGCTGFFATVATNSNNVVFDAIEAAKQWRPHSNGNFLGLHLEGPYINPKRKGAHPEEYIKKSTLTEIEEWVNRAEGEIKMITLAPELQDEEVIKYLNAQGIILSSGHSNATYRQAKRFLNKTINAVTHLYNAMPPIHHREPGIIPAIFEERPYTSIVADGIHVDYAMVRLAKRELGNKLFFITDAVTEAKTGTYQHIRQGNKYTMPDGTLSGSALTMLKAVQNGVEHAGFELAEAVNMASLYPAQLAGLATKGKVEAGYDADLIIFDAGFNTAFTIYKGKVHQKNNQPLI</sequence>
<dbReference type="PANTHER" id="PTHR11113:SF14">
    <property type="entry name" value="N-ACETYLGLUCOSAMINE-6-PHOSPHATE DEACETYLASE"/>
    <property type="match status" value="1"/>
</dbReference>
<dbReference type="EMBL" id="WQLA01000005">
    <property type="protein sequence ID" value="MVN92098.1"/>
    <property type="molecule type" value="Genomic_DNA"/>
</dbReference>
<dbReference type="EC" id="3.5.1.25" evidence="10"/>
<accession>A0A6I4IE79</accession>
<feature type="binding site" evidence="7">
    <location>
        <position position="140"/>
    </location>
    <ligand>
        <name>substrate</name>
    </ligand>
</feature>
<feature type="active site" description="Proton donor/acceptor" evidence="6">
    <location>
        <position position="271"/>
    </location>
</feature>
<dbReference type="Gene3D" id="2.30.40.10">
    <property type="entry name" value="Urease, subunit C, domain 1"/>
    <property type="match status" value="1"/>
</dbReference>
<protein>
    <submittedName>
        <fullName evidence="10">N-acetylglucosamine-6-phosphate deacetylase</fullName>
        <ecNumber evidence="10">3.5.1.25</ecNumber>
    </submittedName>
</protein>
<evidence type="ECO:0000256" key="3">
    <source>
        <dbReference type="ARBA" id="ARBA00022801"/>
    </source>
</evidence>
<organism evidence="10 11">
    <name type="scientific">Mucilaginibacter aquatilis</name>
    <dbReference type="NCBI Taxonomy" id="1517760"/>
    <lineage>
        <taxon>Bacteria</taxon>
        <taxon>Pseudomonadati</taxon>
        <taxon>Bacteroidota</taxon>
        <taxon>Sphingobacteriia</taxon>
        <taxon>Sphingobacteriales</taxon>
        <taxon>Sphingobacteriaceae</taxon>
        <taxon>Mucilaginibacter</taxon>
    </lineage>
</organism>
<name>A0A6I4IE79_9SPHI</name>
<dbReference type="InterPro" id="IPR011059">
    <property type="entry name" value="Metal-dep_hydrolase_composite"/>
</dbReference>
<feature type="binding site" evidence="7">
    <location>
        <position position="249"/>
    </location>
    <ligand>
        <name>substrate</name>
    </ligand>
</feature>
<keyword evidence="4 5" id="KW-0119">Carbohydrate metabolism</keyword>
<keyword evidence="11" id="KW-1185">Reference proteome</keyword>
<proteinExistence type="inferred from homology"/>
<dbReference type="GO" id="GO:0006046">
    <property type="term" value="P:N-acetylglucosamine catabolic process"/>
    <property type="evidence" value="ECO:0007669"/>
    <property type="project" value="TreeGrafter"/>
</dbReference>
<feature type="binding site" evidence="8">
    <location>
        <position position="194"/>
    </location>
    <ligand>
        <name>Zn(2+)</name>
        <dbReference type="ChEBI" id="CHEBI:29105"/>
    </ligand>
</feature>
<dbReference type="Proteomes" id="UP000434850">
    <property type="component" value="Unassembled WGS sequence"/>
</dbReference>